<keyword evidence="2" id="KW-0472">Membrane</keyword>
<dbReference type="GO" id="GO:0016567">
    <property type="term" value="P:protein ubiquitination"/>
    <property type="evidence" value="ECO:0000318"/>
    <property type="project" value="GO_Central"/>
</dbReference>
<protein>
    <recommendedName>
        <fullName evidence="3">RING-type domain-containing protein</fullName>
    </recommendedName>
</protein>
<dbReference type="KEGG" id="rcu:8279575"/>
<dbReference type="InParanoid" id="B9SP12"/>
<dbReference type="PANTHER" id="PTHR45676">
    <property type="entry name" value="RING-H2 FINGER PROTEIN ATL51-RELATED"/>
    <property type="match status" value="1"/>
</dbReference>
<sequence length="158" mass="17213">MDGDHHRGFKLNPILIGLLGILCGAIAVAAFHCIAVGCRRATSAPRPSRHQISENAQETGRTTRTIAVPVCRYSKEYCSEEICSVCLSEFNEGEQIRVLSECLHLFHVACIDMWLNSQSNCPLCRATTVPSQHVVVLMPESGGIPPRDFHQVPDSGAG</sequence>
<dbReference type="UniPathway" id="UPA00143"/>
<feature type="transmembrane region" description="Helical" evidence="2">
    <location>
        <begin position="14"/>
        <end position="38"/>
    </location>
</feature>
<evidence type="ECO:0000256" key="2">
    <source>
        <dbReference type="SAM" id="Phobius"/>
    </source>
</evidence>
<dbReference type="PROSITE" id="PS50089">
    <property type="entry name" value="ZF_RING_2"/>
    <property type="match status" value="1"/>
</dbReference>
<gene>
    <name evidence="4" type="ORF">RCOM_1247650</name>
</gene>
<dbReference type="Proteomes" id="UP000008311">
    <property type="component" value="Unassembled WGS sequence"/>
</dbReference>
<evidence type="ECO:0000313" key="4">
    <source>
        <dbReference type="EMBL" id="EEF34644.1"/>
    </source>
</evidence>
<dbReference type="STRING" id="3988.B9SP12"/>
<dbReference type="EMBL" id="EQ974058">
    <property type="protein sequence ID" value="EEF34644.1"/>
    <property type="molecule type" value="Genomic_DNA"/>
</dbReference>
<dbReference type="Pfam" id="PF13639">
    <property type="entry name" value="zf-RING_2"/>
    <property type="match status" value="1"/>
</dbReference>
<evidence type="ECO:0000256" key="1">
    <source>
        <dbReference type="PROSITE-ProRule" id="PRU00175"/>
    </source>
</evidence>
<dbReference type="SMART" id="SM00184">
    <property type="entry name" value="RING"/>
    <property type="match status" value="1"/>
</dbReference>
<organism evidence="4 5">
    <name type="scientific">Ricinus communis</name>
    <name type="common">Castor bean</name>
    <dbReference type="NCBI Taxonomy" id="3988"/>
    <lineage>
        <taxon>Eukaryota</taxon>
        <taxon>Viridiplantae</taxon>
        <taxon>Streptophyta</taxon>
        <taxon>Embryophyta</taxon>
        <taxon>Tracheophyta</taxon>
        <taxon>Spermatophyta</taxon>
        <taxon>Magnoliopsida</taxon>
        <taxon>eudicotyledons</taxon>
        <taxon>Gunneridae</taxon>
        <taxon>Pentapetalae</taxon>
        <taxon>rosids</taxon>
        <taxon>fabids</taxon>
        <taxon>Malpighiales</taxon>
        <taxon>Euphorbiaceae</taxon>
        <taxon>Acalyphoideae</taxon>
        <taxon>Acalypheae</taxon>
        <taxon>Ricinus</taxon>
    </lineage>
</organism>
<dbReference type="OrthoDB" id="8062037at2759"/>
<dbReference type="InterPro" id="IPR013083">
    <property type="entry name" value="Znf_RING/FYVE/PHD"/>
</dbReference>
<dbReference type="OMA" id="DQNPRER"/>
<evidence type="ECO:0000259" key="3">
    <source>
        <dbReference type="PROSITE" id="PS50089"/>
    </source>
</evidence>
<dbReference type="AlphaFoldDB" id="B9SP12"/>
<keyword evidence="2" id="KW-1133">Transmembrane helix</keyword>
<evidence type="ECO:0000313" key="5">
    <source>
        <dbReference type="Proteomes" id="UP000008311"/>
    </source>
</evidence>
<dbReference type="SUPFAM" id="SSF57850">
    <property type="entry name" value="RING/U-box"/>
    <property type="match status" value="1"/>
</dbReference>
<keyword evidence="1" id="KW-0863">Zinc-finger</keyword>
<dbReference type="InterPro" id="IPR001841">
    <property type="entry name" value="Znf_RING"/>
</dbReference>
<name>B9SP12_RICCO</name>
<reference evidence="5" key="1">
    <citation type="journal article" date="2010" name="Nat. Biotechnol.">
        <title>Draft genome sequence of the oilseed species Ricinus communis.</title>
        <authorList>
            <person name="Chan A.P."/>
            <person name="Crabtree J."/>
            <person name="Zhao Q."/>
            <person name="Lorenzi H."/>
            <person name="Orvis J."/>
            <person name="Puiu D."/>
            <person name="Melake-Berhan A."/>
            <person name="Jones K.M."/>
            <person name="Redman J."/>
            <person name="Chen G."/>
            <person name="Cahoon E.B."/>
            <person name="Gedil M."/>
            <person name="Stanke M."/>
            <person name="Haas B.J."/>
            <person name="Wortman J.R."/>
            <person name="Fraser-Liggett C.M."/>
            <person name="Ravel J."/>
            <person name="Rabinowicz P.D."/>
        </authorList>
    </citation>
    <scope>NUCLEOTIDE SEQUENCE [LARGE SCALE GENOMIC DNA]</scope>
    <source>
        <strain evidence="5">cv. Hale</strain>
    </source>
</reference>
<feature type="domain" description="RING-type" evidence="3">
    <location>
        <begin position="83"/>
        <end position="125"/>
    </location>
</feature>
<dbReference type="PANTHER" id="PTHR45676:SF167">
    <property type="entry name" value="RING-TYPE E3 UBIQUITIN TRANSFERASE"/>
    <property type="match status" value="1"/>
</dbReference>
<keyword evidence="2" id="KW-0812">Transmembrane</keyword>
<accession>B9SP12</accession>
<proteinExistence type="predicted"/>
<dbReference type="Gene3D" id="3.30.40.10">
    <property type="entry name" value="Zinc/RING finger domain, C3HC4 (zinc finger)"/>
    <property type="match status" value="1"/>
</dbReference>
<keyword evidence="5" id="KW-1185">Reference proteome</keyword>
<keyword evidence="1" id="KW-0479">Metal-binding</keyword>
<dbReference type="eggNOG" id="KOG0800">
    <property type="taxonomic scope" value="Eukaryota"/>
</dbReference>
<keyword evidence="1" id="KW-0862">Zinc</keyword>
<dbReference type="GO" id="GO:0008270">
    <property type="term" value="F:zinc ion binding"/>
    <property type="evidence" value="ECO:0007669"/>
    <property type="project" value="UniProtKB-KW"/>
</dbReference>